<protein>
    <submittedName>
        <fullName evidence="3">Nodulation protein X</fullName>
    </submittedName>
</protein>
<dbReference type="KEGG" id="amx:AM2010_2117"/>
<dbReference type="PANTHER" id="PTHR23028:SF53">
    <property type="entry name" value="ACYL_TRANSF_3 DOMAIN-CONTAINING PROTEIN"/>
    <property type="match status" value="1"/>
</dbReference>
<organism evidence="3 4">
    <name type="scientific">Pelagerythrobacter marensis</name>
    <dbReference type="NCBI Taxonomy" id="543877"/>
    <lineage>
        <taxon>Bacteria</taxon>
        <taxon>Pseudomonadati</taxon>
        <taxon>Pseudomonadota</taxon>
        <taxon>Alphaproteobacteria</taxon>
        <taxon>Sphingomonadales</taxon>
        <taxon>Erythrobacteraceae</taxon>
        <taxon>Pelagerythrobacter</taxon>
    </lineage>
</organism>
<evidence type="ECO:0000313" key="3">
    <source>
        <dbReference type="EMBL" id="AKM08177.1"/>
    </source>
</evidence>
<gene>
    <name evidence="3" type="ORF">AM2010_2117</name>
</gene>
<dbReference type="PANTHER" id="PTHR23028">
    <property type="entry name" value="ACETYLTRANSFERASE"/>
    <property type="match status" value="1"/>
</dbReference>
<feature type="transmembrane region" description="Helical" evidence="1">
    <location>
        <begin position="283"/>
        <end position="301"/>
    </location>
</feature>
<dbReference type="RefSeq" id="WP_047807047.1">
    <property type="nucleotide sequence ID" value="NZ_CP011805.1"/>
</dbReference>
<feature type="transmembrane region" description="Helical" evidence="1">
    <location>
        <begin position="197"/>
        <end position="216"/>
    </location>
</feature>
<dbReference type="Pfam" id="PF01757">
    <property type="entry name" value="Acyl_transf_3"/>
    <property type="match status" value="1"/>
</dbReference>
<proteinExistence type="predicted"/>
<reference evidence="3 4" key="1">
    <citation type="submission" date="2015-06" db="EMBL/GenBank/DDBJ databases">
        <authorList>
            <person name="Kim K.M."/>
        </authorList>
    </citation>
    <scope>NUCLEOTIDE SEQUENCE [LARGE SCALE GENOMIC DNA]</scope>
    <source>
        <strain evidence="3 4">KCTC 22370</strain>
    </source>
</reference>
<keyword evidence="4" id="KW-1185">Reference proteome</keyword>
<evidence type="ECO:0000313" key="4">
    <source>
        <dbReference type="Proteomes" id="UP000037643"/>
    </source>
</evidence>
<keyword evidence="1" id="KW-1133">Transmembrane helix</keyword>
<feature type="transmembrane region" description="Helical" evidence="1">
    <location>
        <begin position="12"/>
        <end position="32"/>
    </location>
</feature>
<evidence type="ECO:0000259" key="2">
    <source>
        <dbReference type="Pfam" id="PF01757"/>
    </source>
</evidence>
<accession>A0A0G3XAF3</accession>
<feature type="transmembrane region" description="Helical" evidence="1">
    <location>
        <begin position="228"/>
        <end position="245"/>
    </location>
</feature>
<feature type="transmembrane region" description="Helical" evidence="1">
    <location>
        <begin position="137"/>
        <end position="158"/>
    </location>
</feature>
<keyword evidence="1" id="KW-0812">Transmembrane</keyword>
<dbReference type="GO" id="GO:0000271">
    <property type="term" value="P:polysaccharide biosynthetic process"/>
    <property type="evidence" value="ECO:0007669"/>
    <property type="project" value="TreeGrafter"/>
</dbReference>
<dbReference type="GO" id="GO:0016747">
    <property type="term" value="F:acyltransferase activity, transferring groups other than amino-acyl groups"/>
    <property type="evidence" value="ECO:0007669"/>
    <property type="project" value="InterPro"/>
</dbReference>
<dbReference type="GO" id="GO:0016020">
    <property type="term" value="C:membrane"/>
    <property type="evidence" value="ECO:0007669"/>
    <property type="project" value="TreeGrafter"/>
</dbReference>
<dbReference type="EMBL" id="CP011805">
    <property type="protein sequence ID" value="AKM08177.1"/>
    <property type="molecule type" value="Genomic_DNA"/>
</dbReference>
<feature type="domain" description="Acyltransferase 3" evidence="2">
    <location>
        <begin position="11"/>
        <end position="323"/>
    </location>
</feature>
<feature type="transmembrane region" description="Helical" evidence="1">
    <location>
        <begin position="165"/>
        <end position="185"/>
    </location>
</feature>
<dbReference type="PATRIC" id="fig|543877.4.peg.2149"/>
<feature type="transmembrane region" description="Helical" evidence="1">
    <location>
        <begin position="257"/>
        <end position="276"/>
    </location>
</feature>
<dbReference type="InterPro" id="IPR050879">
    <property type="entry name" value="Acyltransferase_3"/>
</dbReference>
<name>A0A0G3XAF3_9SPHN</name>
<feature type="transmembrane region" description="Helical" evidence="1">
    <location>
        <begin position="307"/>
        <end position="324"/>
    </location>
</feature>
<dbReference type="OrthoDB" id="9767863at2"/>
<sequence>MTKMRFPRANNLEWLRLVFAMQVVLVHTTAHIGTGTPAWLAAFPGVPAFFFVSGFLIYASYCNAPDRRYFENRFLRLFPALFLVAIGGLIVALLAKGLPDLAARPGLYFGWFFSQVTLGQAFNPAHFRDVGVGVINGSLWTITVEILFYVAVPVIVWMERNVTKHAVALLSGASFAIYVAGPAALTFRLAGKGLYEYLAITPIAWGWMFGFGMLAVKNWSRIAPNLKYFPIALVPMVAMALYGSGPLFNLSGERMGLLYFACYAGLILYAAFGIRAFPLRFDISYGTYVWHMPIINLLIVMGFPDPALAIPLVVAAAAVSWFCVEKPALALKRKSIKPVEDEVARPPQPEMEGVRG</sequence>
<keyword evidence="1" id="KW-0472">Membrane</keyword>
<dbReference type="AlphaFoldDB" id="A0A0G3XAF3"/>
<evidence type="ECO:0000256" key="1">
    <source>
        <dbReference type="SAM" id="Phobius"/>
    </source>
</evidence>
<dbReference type="STRING" id="543877.AM2010_2117"/>
<feature type="transmembrane region" description="Helical" evidence="1">
    <location>
        <begin position="38"/>
        <end position="62"/>
    </location>
</feature>
<dbReference type="InterPro" id="IPR002656">
    <property type="entry name" value="Acyl_transf_3_dom"/>
</dbReference>
<dbReference type="Proteomes" id="UP000037643">
    <property type="component" value="Chromosome"/>
</dbReference>
<feature type="transmembrane region" description="Helical" evidence="1">
    <location>
        <begin position="74"/>
        <end position="95"/>
    </location>
</feature>